<evidence type="ECO:0000313" key="3">
    <source>
        <dbReference type="Proteomes" id="UP000243423"/>
    </source>
</evidence>
<geneLocation type="nucleomorph" evidence="2"/>
<keyword evidence="1" id="KW-1133">Transmembrane helix</keyword>
<protein>
    <submittedName>
        <fullName evidence="2">Uncharacterized protein</fullName>
    </submittedName>
</protein>
<proteinExistence type="predicted"/>
<keyword evidence="1" id="KW-0472">Membrane</keyword>
<dbReference type="RefSeq" id="XP_003239849.1">
    <property type="nucleotide sequence ID" value="XM_003239801.1"/>
</dbReference>
<accession>F2HI05</accession>
<keyword evidence="1" id="KW-0812">Transmembrane</keyword>
<dbReference type="EMBL" id="CP002173">
    <property type="protein sequence ID" value="AEA38951.1"/>
    <property type="molecule type" value="Genomic_DNA"/>
</dbReference>
<feature type="transmembrane region" description="Helical" evidence="1">
    <location>
        <begin position="54"/>
        <end position="74"/>
    </location>
</feature>
<dbReference type="AlphaFoldDB" id="F2HI05"/>
<gene>
    <name evidence="2" type="ORF">CPARA_2gp293</name>
</gene>
<evidence type="ECO:0000256" key="1">
    <source>
        <dbReference type="SAM" id="Phobius"/>
    </source>
</evidence>
<name>F2HI05_9CRYP</name>
<feature type="transmembrane region" description="Helical" evidence="1">
    <location>
        <begin position="14"/>
        <end position="33"/>
    </location>
</feature>
<dbReference type="Proteomes" id="UP000243423">
    <property type="component" value="Nucleomorph 2"/>
</dbReference>
<keyword evidence="2" id="KW-0542">Nucleomorph</keyword>
<reference evidence="2 3" key="1">
    <citation type="journal article" date="2011" name="Genome Biol. Evol.">
        <title>Complete nucleomorph genome sequence of the nonphotosynthetic alga Cryptomonas paramecium reveals a core nucleomorph gene set.</title>
        <authorList>
            <person name="Tanifuji G."/>
            <person name="Onodera N.T."/>
            <person name="Wheeler T.J."/>
            <person name="Dlutek M."/>
            <person name="Donaher N."/>
            <person name="Archibald J.M."/>
        </authorList>
    </citation>
    <scope>NUCLEOTIDE SEQUENCE [LARGE SCALE GENOMIC DNA]</scope>
    <source>
        <strain evidence="2 3">CCAP977/2A</strain>
    </source>
</reference>
<dbReference type="GeneID" id="10447194"/>
<evidence type="ECO:0000313" key="2">
    <source>
        <dbReference type="EMBL" id="AEA38951.1"/>
    </source>
</evidence>
<sequence>MSSVKKISSFFSKIYLFFFSFVYVLLHKKVIFFKKTFLRKLFLSFAFDKKIKMNCNFFFVVSFVPIKTQFVYLLNISCPDWTTK</sequence>
<organism evidence="2 3">
    <name type="scientific">Cryptomonas paramaecium</name>
    <dbReference type="NCBI Taxonomy" id="2898"/>
    <lineage>
        <taxon>Eukaryota</taxon>
        <taxon>Cryptophyceae</taxon>
        <taxon>Cryptomonadales</taxon>
        <taxon>Cryptomonadaceae</taxon>
        <taxon>Cryptomonas</taxon>
    </lineage>
</organism>